<dbReference type="GO" id="GO:0005794">
    <property type="term" value="C:Golgi apparatus"/>
    <property type="evidence" value="ECO:0007669"/>
    <property type="project" value="UniProtKB-SubCell"/>
</dbReference>
<name>A0AB34J1N4_PRYPA</name>
<keyword evidence="3 9" id="KW-0812">Transmembrane</keyword>
<keyword evidence="5 9" id="KW-1133">Transmembrane helix</keyword>
<dbReference type="GO" id="GO:0016020">
    <property type="term" value="C:membrane"/>
    <property type="evidence" value="ECO:0007669"/>
    <property type="project" value="InterPro"/>
</dbReference>
<dbReference type="GO" id="GO:0015031">
    <property type="term" value="P:protein transport"/>
    <property type="evidence" value="ECO:0007669"/>
    <property type="project" value="UniProtKB-KW"/>
</dbReference>
<proteinExistence type="inferred from homology"/>
<feature type="domain" description="Syntaxin 6/10/61 N-terminal" evidence="10">
    <location>
        <begin position="3"/>
        <end position="99"/>
    </location>
</feature>
<dbReference type="FunFam" id="1.20.58.90:FF:000004">
    <property type="entry name" value="Syntaxin 10"/>
    <property type="match status" value="1"/>
</dbReference>
<feature type="transmembrane region" description="Helical" evidence="9">
    <location>
        <begin position="184"/>
        <end position="209"/>
    </location>
</feature>
<keyword evidence="6" id="KW-0333">Golgi apparatus</keyword>
<dbReference type="AlphaFoldDB" id="A0AB34J1N4"/>
<comment type="similarity">
    <text evidence="1">Belongs to the syntaxin family.</text>
</comment>
<keyword evidence="12" id="KW-1185">Reference proteome</keyword>
<dbReference type="InterPro" id="IPR015260">
    <property type="entry name" value="Syntaxin-6/10/61_N"/>
</dbReference>
<comment type="caution">
    <text evidence="11">The sequence shown here is derived from an EMBL/GenBank/DDBJ whole genome shotgun (WGS) entry which is preliminary data.</text>
</comment>
<evidence type="ECO:0000256" key="4">
    <source>
        <dbReference type="ARBA" id="ARBA00022927"/>
    </source>
</evidence>
<evidence type="ECO:0000313" key="11">
    <source>
        <dbReference type="EMBL" id="KAL1511307.1"/>
    </source>
</evidence>
<evidence type="ECO:0000259" key="10">
    <source>
        <dbReference type="Pfam" id="PF09177"/>
    </source>
</evidence>
<evidence type="ECO:0000256" key="3">
    <source>
        <dbReference type="ARBA" id="ARBA00022692"/>
    </source>
</evidence>
<gene>
    <name evidence="11" type="ORF">AB1Y20_006112</name>
</gene>
<evidence type="ECO:0000256" key="6">
    <source>
        <dbReference type="ARBA" id="ARBA00023034"/>
    </source>
</evidence>
<keyword evidence="2" id="KW-0813">Transport</keyword>
<evidence type="ECO:0000256" key="2">
    <source>
        <dbReference type="ARBA" id="ARBA00022448"/>
    </source>
</evidence>
<dbReference type="Gene3D" id="1.20.58.90">
    <property type="match status" value="1"/>
</dbReference>
<keyword evidence="4" id="KW-0653">Protein transport</keyword>
<evidence type="ECO:0000256" key="7">
    <source>
        <dbReference type="ARBA" id="ARBA00023136"/>
    </source>
</evidence>
<evidence type="ECO:0000256" key="1">
    <source>
        <dbReference type="ARBA" id="ARBA00009063"/>
    </source>
</evidence>
<accession>A0AB34J1N4</accession>
<dbReference type="CDD" id="cd21443">
    <property type="entry name" value="SNARE_NTD_STX6_STX10"/>
    <property type="match status" value="1"/>
</dbReference>
<evidence type="ECO:0000313" key="12">
    <source>
        <dbReference type="Proteomes" id="UP001515480"/>
    </source>
</evidence>
<protein>
    <recommendedName>
        <fullName evidence="10">Syntaxin 6/10/61 N-terminal domain-containing protein</fullName>
    </recommendedName>
</protein>
<evidence type="ECO:0000256" key="5">
    <source>
        <dbReference type="ARBA" id="ARBA00022989"/>
    </source>
</evidence>
<comment type="subcellular location">
    <subcellularLocation>
        <location evidence="8">Golgi apparatus</location>
        <location evidence="8">trans-Golgi network membrane</location>
        <topology evidence="8">Single-pass type IV membrane protein</topology>
    </subcellularLocation>
</comment>
<evidence type="ECO:0000256" key="8">
    <source>
        <dbReference type="ARBA" id="ARBA00037801"/>
    </source>
</evidence>
<dbReference type="SUPFAM" id="SSF47661">
    <property type="entry name" value="t-snare proteins"/>
    <property type="match status" value="1"/>
</dbReference>
<organism evidence="11 12">
    <name type="scientific">Prymnesium parvum</name>
    <name type="common">Toxic golden alga</name>
    <dbReference type="NCBI Taxonomy" id="97485"/>
    <lineage>
        <taxon>Eukaryota</taxon>
        <taxon>Haptista</taxon>
        <taxon>Haptophyta</taxon>
        <taxon>Prymnesiophyceae</taxon>
        <taxon>Prymnesiales</taxon>
        <taxon>Prymnesiaceae</taxon>
        <taxon>Prymnesium</taxon>
    </lineage>
</organism>
<dbReference type="Pfam" id="PF09177">
    <property type="entry name" value="STX6_10_61_N"/>
    <property type="match status" value="1"/>
</dbReference>
<reference evidence="11 12" key="1">
    <citation type="journal article" date="2024" name="Science">
        <title>Giant polyketide synthase enzymes in the biosynthesis of giant marine polyether toxins.</title>
        <authorList>
            <person name="Fallon T.R."/>
            <person name="Shende V.V."/>
            <person name="Wierzbicki I.H."/>
            <person name="Pendleton A.L."/>
            <person name="Watervoot N.F."/>
            <person name="Auber R.P."/>
            <person name="Gonzalez D.J."/>
            <person name="Wisecaver J.H."/>
            <person name="Moore B.S."/>
        </authorList>
    </citation>
    <scope>NUCLEOTIDE SEQUENCE [LARGE SCALE GENOMIC DNA]</scope>
    <source>
        <strain evidence="11 12">12B1</strain>
    </source>
</reference>
<dbReference type="GO" id="GO:0048193">
    <property type="term" value="P:Golgi vesicle transport"/>
    <property type="evidence" value="ECO:0007669"/>
    <property type="project" value="InterPro"/>
</dbReference>
<dbReference type="EMBL" id="JBGBPQ010000014">
    <property type="protein sequence ID" value="KAL1511307.1"/>
    <property type="molecule type" value="Genomic_DNA"/>
</dbReference>
<keyword evidence="7 9" id="KW-0472">Membrane</keyword>
<sequence>MQDPFLAVKEEVEHSVEVVVNLHKKWLDLAASASHGDEFEWTSSELLSGLRSIEWDLQDLEDTVSIVESNRQKFQLDEAELLARKDFIESTRQQVTHMREEVQSGTSGEGASTGCATSKGSAIMGALQGKGYGSVATGEEDLTTDIEMNGKPQHDVAGPPEEILGMDTLGMPAVMPRRHTCKKICLCVCCLLLAVAIFAIGGGFGVGAIPTPG</sequence>
<dbReference type="InterPro" id="IPR010989">
    <property type="entry name" value="SNARE"/>
</dbReference>
<dbReference type="Proteomes" id="UP001515480">
    <property type="component" value="Unassembled WGS sequence"/>
</dbReference>
<evidence type="ECO:0000256" key="9">
    <source>
        <dbReference type="SAM" id="Phobius"/>
    </source>
</evidence>